<evidence type="ECO:0000313" key="2">
    <source>
        <dbReference type="WBParaSite" id="maker-uti_cns_0000205-snap-gene-2.26-mRNA-1"/>
    </source>
</evidence>
<dbReference type="PANTHER" id="PTHR31594:SF14">
    <property type="entry name" value="FIBRONECTIN TYPE-III DOMAIN-CONTAINING PROTEIN"/>
    <property type="match status" value="1"/>
</dbReference>
<dbReference type="AlphaFoldDB" id="A0A1I8FXQ9"/>
<keyword evidence="1" id="KW-1185">Reference proteome</keyword>
<dbReference type="WBParaSite" id="maker-uti_cns_0000205-snap-gene-2.26-mRNA-1">
    <property type="protein sequence ID" value="maker-uti_cns_0000205-snap-gene-2.26-mRNA-1"/>
    <property type="gene ID" value="maker-uti_cns_0000205-snap-gene-2.26"/>
</dbReference>
<reference evidence="2" key="1">
    <citation type="submission" date="2016-11" db="UniProtKB">
        <authorList>
            <consortium name="WormBaseParasite"/>
        </authorList>
    </citation>
    <scope>IDENTIFICATION</scope>
</reference>
<sequence length="148" mass="16606">YIDSWKATQSVKLQERFSGVSLSALQDLFIRQAAKRFKSMSAAQLRIPGLGRSFTLGSLYNTKTNELIQGIKIFSREELENMVCKHRNDSMECEFVKENSMSDRAKNLDISGELSLSLLSGFITASGTGRHLTDSKQTSQTESLTFRI</sequence>
<dbReference type="PANTHER" id="PTHR31594">
    <property type="entry name" value="AIG1-TYPE G DOMAIN-CONTAINING PROTEIN"/>
    <property type="match status" value="1"/>
</dbReference>
<proteinExistence type="predicted"/>
<dbReference type="InterPro" id="IPR052090">
    <property type="entry name" value="Cytolytic_pore-forming_toxin"/>
</dbReference>
<accession>A0A1I8FXQ9</accession>
<organism evidence="1 2">
    <name type="scientific">Macrostomum lignano</name>
    <dbReference type="NCBI Taxonomy" id="282301"/>
    <lineage>
        <taxon>Eukaryota</taxon>
        <taxon>Metazoa</taxon>
        <taxon>Spiralia</taxon>
        <taxon>Lophotrochozoa</taxon>
        <taxon>Platyhelminthes</taxon>
        <taxon>Rhabditophora</taxon>
        <taxon>Macrostomorpha</taxon>
        <taxon>Macrostomida</taxon>
        <taxon>Macrostomidae</taxon>
        <taxon>Macrostomum</taxon>
    </lineage>
</organism>
<protein>
    <submittedName>
        <fullName evidence="2">SERPIN domain-containing protein</fullName>
    </submittedName>
</protein>
<name>A0A1I8FXQ9_9PLAT</name>
<dbReference type="Proteomes" id="UP000095280">
    <property type="component" value="Unplaced"/>
</dbReference>
<evidence type="ECO:0000313" key="1">
    <source>
        <dbReference type="Proteomes" id="UP000095280"/>
    </source>
</evidence>